<gene>
    <name evidence="3" type="ORF">QQA45_00050</name>
</gene>
<keyword evidence="1" id="KW-0175">Coiled coil</keyword>
<evidence type="ECO:0000313" key="4">
    <source>
        <dbReference type="Proteomes" id="UP001225134"/>
    </source>
</evidence>
<evidence type="ECO:0000313" key="3">
    <source>
        <dbReference type="EMBL" id="MDK9579926.1"/>
    </source>
</evidence>
<evidence type="ECO:0000256" key="2">
    <source>
        <dbReference type="SAM" id="Phobius"/>
    </source>
</evidence>
<dbReference type="RefSeq" id="WP_285152362.1">
    <property type="nucleotide sequence ID" value="NZ_JASSPP010000001.1"/>
</dbReference>
<accession>A0ABT7HJS7</accession>
<proteinExistence type="predicted"/>
<organism evidence="3 4">
    <name type="scientific">Sneathia sanguinegens</name>
    <dbReference type="NCBI Taxonomy" id="40543"/>
    <lineage>
        <taxon>Bacteria</taxon>
        <taxon>Fusobacteriati</taxon>
        <taxon>Fusobacteriota</taxon>
        <taxon>Fusobacteriia</taxon>
        <taxon>Fusobacteriales</taxon>
        <taxon>Leptotrichiaceae</taxon>
        <taxon>Sneathia</taxon>
    </lineage>
</organism>
<keyword evidence="4" id="KW-1185">Reference proteome</keyword>
<dbReference type="Proteomes" id="UP001225134">
    <property type="component" value="Unassembled WGS sequence"/>
</dbReference>
<keyword evidence="2" id="KW-1133">Transmembrane helix</keyword>
<feature type="coiled-coil region" evidence="1">
    <location>
        <begin position="60"/>
        <end position="87"/>
    </location>
</feature>
<sequence length="109" mass="12052">MEKVNRGINSRVIGNKKVSTKSRIISVALSMPTACVSLVLVFAAINIFSSASLYASARNNEVLRQQLVALQKENSSLEEKKANLVNIREIQQKAESMGFVHNTTINYVK</sequence>
<protein>
    <recommendedName>
        <fullName evidence="5">Cell division protein FtsL</fullName>
    </recommendedName>
</protein>
<dbReference type="EMBL" id="JASSPP010000001">
    <property type="protein sequence ID" value="MDK9579926.1"/>
    <property type="molecule type" value="Genomic_DNA"/>
</dbReference>
<comment type="caution">
    <text evidence="3">The sequence shown here is derived from an EMBL/GenBank/DDBJ whole genome shotgun (WGS) entry which is preliminary data.</text>
</comment>
<keyword evidence="2" id="KW-0472">Membrane</keyword>
<evidence type="ECO:0008006" key="5">
    <source>
        <dbReference type="Google" id="ProtNLM"/>
    </source>
</evidence>
<name>A0ABT7HJS7_9FUSO</name>
<feature type="transmembrane region" description="Helical" evidence="2">
    <location>
        <begin position="24"/>
        <end position="48"/>
    </location>
</feature>
<evidence type="ECO:0000256" key="1">
    <source>
        <dbReference type="SAM" id="Coils"/>
    </source>
</evidence>
<reference evidence="3 4" key="1">
    <citation type="submission" date="2023-06" db="EMBL/GenBank/DDBJ databases">
        <title>Antibody response to the Sneathia vaginalis cytopathogenic toxin A during pregnancy.</title>
        <authorList>
            <person name="Mccoy Z.T."/>
            <person name="Serrano M.G."/>
            <person name="Spaine K."/>
            <person name="Edwards D.J."/>
            <person name="Buck G.A."/>
            <person name="Jefferson K."/>
        </authorList>
    </citation>
    <scope>NUCLEOTIDE SEQUENCE [LARGE SCALE GENOMIC DNA]</scope>
    <source>
        <strain evidence="3 4">CCUG 42621</strain>
    </source>
</reference>
<keyword evidence="2" id="KW-0812">Transmembrane</keyword>